<dbReference type="SUPFAM" id="SSF51679">
    <property type="entry name" value="Bacterial luciferase-like"/>
    <property type="match status" value="1"/>
</dbReference>
<dbReference type="PANTHER" id="PTHR42847:SF4">
    <property type="entry name" value="ALKANESULFONATE MONOOXYGENASE-RELATED"/>
    <property type="match status" value="1"/>
</dbReference>
<dbReference type="EMBL" id="FZOD01000024">
    <property type="protein sequence ID" value="SNT09541.1"/>
    <property type="molecule type" value="Genomic_DNA"/>
</dbReference>
<evidence type="ECO:0000256" key="4">
    <source>
        <dbReference type="ARBA" id="ARBA00023033"/>
    </source>
</evidence>
<feature type="domain" description="Luciferase-like" evidence="5">
    <location>
        <begin position="23"/>
        <end position="255"/>
    </location>
</feature>
<keyword evidence="1" id="KW-0285">Flavoprotein</keyword>
<dbReference type="InterPro" id="IPR050172">
    <property type="entry name" value="SsuD_RutA_monooxygenase"/>
</dbReference>
<evidence type="ECO:0000313" key="7">
    <source>
        <dbReference type="Proteomes" id="UP000198282"/>
    </source>
</evidence>
<keyword evidence="4" id="KW-0503">Monooxygenase</keyword>
<evidence type="ECO:0000259" key="5">
    <source>
        <dbReference type="Pfam" id="PF00296"/>
    </source>
</evidence>
<protein>
    <submittedName>
        <fullName evidence="6">Probable F420-dependent oxidoreductase, Rv2161c family</fullName>
    </submittedName>
</protein>
<evidence type="ECO:0000256" key="1">
    <source>
        <dbReference type="ARBA" id="ARBA00022630"/>
    </source>
</evidence>
<keyword evidence="7" id="KW-1185">Reference proteome</keyword>
<reference evidence="6 7" key="1">
    <citation type="submission" date="2017-06" db="EMBL/GenBank/DDBJ databases">
        <authorList>
            <person name="Kim H.J."/>
            <person name="Triplett B.A."/>
        </authorList>
    </citation>
    <scope>NUCLEOTIDE SEQUENCE [LARGE SCALE GENOMIC DNA]</scope>
    <source>
        <strain evidence="6 7">CGMCC 4.2132</strain>
    </source>
</reference>
<keyword evidence="2" id="KW-0288">FMN</keyword>
<dbReference type="GO" id="GO:0046306">
    <property type="term" value="P:alkanesulfonate catabolic process"/>
    <property type="evidence" value="ECO:0007669"/>
    <property type="project" value="TreeGrafter"/>
</dbReference>
<evidence type="ECO:0000256" key="2">
    <source>
        <dbReference type="ARBA" id="ARBA00022643"/>
    </source>
</evidence>
<dbReference type="RefSeq" id="WP_218825434.1">
    <property type="nucleotide sequence ID" value="NZ_FZOD01000024.1"/>
</dbReference>
<keyword evidence="3" id="KW-0560">Oxidoreductase</keyword>
<dbReference type="Proteomes" id="UP000198282">
    <property type="component" value="Unassembled WGS sequence"/>
</dbReference>
<evidence type="ECO:0000256" key="3">
    <source>
        <dbReference type="ARBA" id="ARBA00023002"/>
    </source>
</evidence>
<dbReference type="PANTHER" id="PTHR42847">
    <property type="entry name" value="ALKANESULFONATE MONOOXYGENASE"/>
    <property type="match status" value="1"/>
</dbReference>
<gene>
    <name evidence="6" type="ORF">SAMN05216276_102438</name>
</gene>
<name>A0A239JUK1_9ACTN</name>
<dbReference type="AlphaFoldDB" id="A0A239JUK1"/>
<dbReference type="InterPro" id="IPR011251">
    <property type="entry name" value="Luciferase-like_dom"/>
</dbReference>
<dbReference type="InterPro" id="IPR036661">
    <property type="entry name" value="Luciferase-like_sf"/>
</dbReference>
<accession>A0A239JUK1</accession>
<dbReference type="GO" id="GO:0008726">
    <property type="term" value="F:alkanesulfonate monooxygenase activity"/>
    <property type="evidence" value="ECO:0007669"/>
    <property type="project" value="TreeGrafter"/>
</dbReference>
<dbReference type="Pfam" id="PF00296">
    <property type="entry name" value="Bac_luciferase"/>
    <property type="match status" value="1"/>
</dbReference>
<dbReference type="NCBIfam" id="TIGR03619">
    <property type="entry name" value="F420_Rv2161c"/>
    <property type="match status" value="1"/>
</dbReference>
<evidence type="ECO:0000313" key="6">
    <source>
        <dbReference type="EMBL" id="SNT09541.1"/>
    </source>
</evidence>
<dbReference type="Gene3D" id="3.20.20.30">
    <property type="entry name" value="Luciferase-like domain"/>
    <property type="match status" value="1"/>
</dbReference>
<proteinExistence type="predicted"/>
<organism evidence="6 7">
    <name type="scientific">Streptosporangium subroseum</name>
    <dbReference type="NCBI Taxonomy" id="106412"/>
    <lineage>
        <taxon>Bacteria</taxon>
        <taxon>Bacillati</taxon>
        <taxon>Actinomycetota</taxon>
        <taxon>Actinomycetes</taxon>
        <taxon>Streptosporangiales</taxon>
        <taxon>Streptosporangiaceae</taxon>
        <taxon>Streptosporangium</taxon>
    </lineage>
</organism>
<sequence length="307" mass="32809">MPAPVRLGLALPQFGRFAGAWALVTVAREAEAEGFDSLWVGDRLMTPLAPKDRYPGGDGTIPPAHRTFLDPFAVMATAAAVTTRIRLGSSALNANWYAPALLARSLATIDQLSGGRLDVGLGLGWSSEEYAAVGASWQGRAARLDATLDALETIWHDDPVALTGERWTIPPSHIFPKPAQLPRPPVYLAGFAPPALDRIGRRADGWLAASMPISVLTGMWKIVKEAAERKGRDPDALRIVMRANPIIVDSPADAALPRSGTVRQIADHLSAAAESGVHEIFLDLQHTAQGPRHLLDLAGELRQASGL</sequence>
<dbReference type="InterPro" id="IPR019921">
    <property type="entry name" value="Lucif-like_OxRdtase_Rv2161c"/>
</dbReference>